<name>A0A4R8RD89_COLTR</name>
<reference evidence="2 3" key="1">
    <citation type="submission" date="2018-12" db="EMBL/GenBank/DDBJ databases">
        <title>Genome sequence and assembly of Colletotrichum trifolii.</title>
        <authorList>
            <person name="Gan P."/>
            <person name="Shirasu K."/>
        </authorList>
    </citation>
    <scope>NUCLEOTIDE SEQUENCE [LARGE SCALE GENOMIC DNA]</scope>
    <source>
        <strain evidence="2 3">543-2</strain>
    </source>
</reference>
<accession>A0A4R8RD89</accession>
<keyword evidence="3" id="KW-1185">Reference proteome</keyword>
<evidence type="ECO:0000256" key="1">
    <source>
        <dbReference type="SAM" id="MobiDB-lite"/>
    </source>
</evidence>
<feature type="compositionally biased region" description="Basic residues" evidence="1">
    <location>
        <begin position="16"/>
        <end position="25"/>
    </location>
</feature>
<evidence type="ECO:0000313" key="3">
    <source>
        <dbReference type="Proteomes" id="UP000295703"/>
    </source>
</evidence>
<proteinExistence type="predicted"/>
<organism evidence="2 3">
    <name type="scientific">Colletotrichum trifolii</name>
    <dbReference type="NCBI Taxonomy" id="5466"/>
    <lineage>
        <taxon>Eukaryota</taxon>
        <taxon>Fungi</taxon>
        <taxon>Dikarya</taxon>
        <taxon>Ascomycota</taxon>
        <taxon>Pezizomycotina</taxon>
        <taxon>Sordariomycetes</taxon>
        <taxon>Hypocreomycetidae</taxon>
        <taxon>Glomerellales</taxon>
        <taxon>Glomerellaceae</taxon>
        <taxon>Colletotrichum</taxon>
        <taxon>Colletotrichum orbiculare species complex</taxon>
    </lineage>
</organism>
<dbReference type="Proteomes" id="UP000295703">
    <property type="component" value="Unassembled WGS sequence"/>
</dbReference>
<gene>
    <name evidence="2" type="ORF">CTRI78_v006069</name>
</gene>
<evidence type="ECO:0000313" key="2">
    <source>
        <dbReference type="EMBL" id="TDZ54716.1"/>
    </source>
</evidence>
<feature type="region of interest" description="Disordered" evidence="1">
    <location>
        <begin position="96"/>
        <end position="125"/>
    </location>
</feature>
<sequence>MSTQRSNIRYEEEEKKKKRNQSCIHTKKKRTNAGVLVKQLRKPALSNIPSYRQIEARTSHSCKLRAHRLQQPLHTRRPGRGRLLVLEADLYHAHQHADNEGDEEDQHGAEDGGQDAEFLLPPPPRLGDGAQARGAAAVGGHAARHALHVRPRPAAVLGVVVVRWDGRGVGDVGCGRCWCWCWCRVCVGACASCAAVVAAEEGAL</sequence>
<protein>
    <submittedName>
        <fullName evidence="2">Uncharacterized protein</fullName>
    </submittedName>
</protein>
<feature type="region of interest" description="Disordered" evidence="1">
    <location>
        <begin position="1"/>
        <end position="25"/>
    </location>
</feature>
<comment type="caution">
    <text evidence="2">The sequence shown here is derived from an EMBL/GenBank/DDBJ whole genome shotgun (WGS) entry which is preliminary data.</text>
</comment>
<dbReference type="AlphaFoldDB" id="A0A4R8RD89"/>
<dbReference type="EMBL" id="RYZW01000054">
    <property type="protein sequence ID" value="TDZ54716.1"/>
    <property type="molecule type" value="Genomic_DNA"/>
</dbReference>